<comment type="caution">
    <text evidence="2">The sequence shown here is derived from an EMBL/GenBank/DDBJ whole genome shotgun (WGS) entry which is preliminary data.</text>
</comment>
<dbReference type="Gene3D" id="2.60.110.10">
    <property type="entry name" value="Thaumatin"/>
    <property type="match status" value="1"/>
</dbReference>
<evidence type="ECO:0000256" key="1">
    <source>
        <dbReference type="SAM" id="SignalP"/>
    </source>
</evidence>
<evidence type="ECO:0000313" key="3">
    <source>
        <dbReference type="Proteomes" id="UP001417504"/>
    </source>
</evidence>
<dbReference type="InterPro" id="IPR001938">
    <property type="entry name" value="Thaumatin"/>
</dbReference>
<dbReference type="Proteomes" id="UP001417504">
    <property type="component" value="Unassembled WGS sequence"/>
</dbReference>
<name>A0AAP0I4W7_9MAGN</name>
<proteinExistence type="predicted"/>
<keyword evidence="1" id="KW-0732">Signal</keyword>
<dbReference type="Pfam" id="PF00314">
    <property type="entry name" value="Thaumatin"/>
    <property type="match status" value="1"/>
</dbReference>
<gene>
    <name evidence="2" type="ORF">Sjap_016767</name>
</gene>
<dbReference type="PROSITE" id="PS51367">
    <property type="entry name" value="THAUMATIN_2"/>
    <property type="match status" value="1"/>
</dbReference>
<feature type="signal peptide" evidence="1">
    <location>
        <begin position="1"/>
        <end position="24"/>
    </location>
</feature>
<dbReference type="PANTHER" id="PTHR31048">
    <property type="entry name" value="OS03G0233200 PROTEIN"/>
    <property type="match status" value="1"/>
</dbReference>
<sequence>MAQLQLWFTTPALLCLVSLSFVTGTTFTIINNCTHPVWPWPGPGVLANAESTPLSTTGFFLQEGQSMTLSSPPSWSGRFWARTLCTTHESMTTDLLLKAPSFLLAPQVTAVPTPPSTLAEFTLNGAEGLDF</sequence>
<reference evidence="2 3" key="1">
    <citation type="submission" date="2024-01" db="EMBL/GenBank/DDBJ databases">
        <title>Genome assemblies of Stephania.</title>
        <authorList>
            <person name="Yang L."/>
        </authorList>
    </citation>
    <scope>NUCLEOTIDE SEQUENCE [LARGE SCALE GENOMIC DNA]</scope>
    <source>
        <strain evidence="2">QJT</strain>
        <tissue evidence="2">Leaf</tissue>
    </source>
</reference>
<dbReference type="SUPFAM" id="SSF49870">
    <property type="entry name" value="Osmotin, thaumatin-like protein"/>
    <property type="match status" value="1"/>
</dbReference>
<protein>
    <submittedName>
        <fullName evidence="2">Uncharacterized protein</fullName>
    </submittedName>
</protein>
<accession>A0AAP0I4W7</accession>
<organism evidence="2 3">
    <name type="scientific">Stephania japonica</name>
    <dbReference type="NCBI Taxonomy" id="461633"/>
    <lineage>
        <taxon>Eukaryota</taxon>
        <taxon>Viridiplantae</taxon>
        <taxon>Streptophyta</taxon>
        <taxon>Embryophyta</taxon>
        <taxon>Tracheophyta</taxon>
        <taxon>Spermatophyta</taxon>
        <taxon>Magnoliopsida</taxon>
        <taxon>Ranunculales</taxon>
        <taxon>Menispermaceae</taxon>
        <taxon>Menispermoideae</taxon>
        <taxon>Cissampelideae</taxon>
        <taxon>Stephania</taxon>
    </lineage>
</organism>
<dbReference type="SMART" id="SM00205">
    <property type="entry name" value="THN"/>
    <property type="match status" value="1"/>
</dbReference>
<evidence type="ECO:0000313" key="2">
    <source>
        <dbReference type="EMBL" id="KAK9108707.1"/>
    </source>
</evidence>
<keyword evidence="3" id="KW-1185">Reference proteome</keyword>
<feature type="chain" id="PRO_5042826357" evidence="1">
    <location>
        <begin position="25"/>
        <end position="131"/>
    </location>
</feature>
<dbReference type="AlphaFoldDB" id="A0AAP0I4W7"/>
<dbReference type="EMBL" id="JBBNAE010000007">
    <property type="protein sequence ID" value="KAK9108707.1"/>
    <property type="molecule type" value="Genomic_DNA"/>
</dbReference>
<dbReference type="PIRSF" id="PIRSF002703">
    <property type="entry name" value="Thaumatin"/>
    <property type="match status" value="1"/>
</dbReference>
<dbReference type="InterPro" id="IPR037176">
    <property type="entry name" value="Osmotin/thaumatin-like_sf"/>
</dbReference>